<evidence type="ECO:0000256" key="2">
    <source>
        <dbReference type="ARBA" id="ARBA00022723"/>
    </source>
</evidence>
<dbReference type="GO" id="GO:0004656">
    <property type="term" value="F:procollagen-proline 4-dioxygenase activity"/>
    <property type="evidence" value="ECO:0007669"/>
    <property type="project" value="TreeGrafter"/>
</dbReference>
<proteinExistence type="predicted"/>
<keyword evidence="4" id="KW-0560">Oxidoreductase</keyword>
<evidence type="ECO:0000256" key="5">
    <source>
        <dbReference type="ARBA" id="ARBA00023004"/>
    </source>
</evidence>
<dbReference type="GO" id="GO:0005783">
    <property type="term" value="C:endoplasmic reticulum"/>
    <property type="evidence" value="ECO:0007669"/>
    <property type="project" value="TreeGrafter"/>
</dbReference>
<dbReference type="InterPro" id="IPR006620">
    <property type="entry name" value="Pro_4_hyd_alph"/>
</dbReference>
<keyword evidence="7" id="KW-0732">Signal</keyword>
<keyword evidence="3" id="KW-0223">Dioxygenase</keyword>
<organism evidence="9 10">
    <name type="scientific">Bombardia bombarda</name>
    <dbReference type="NCBI Taxonomy" id="252184"/>
    <lineage>
        <taxon>Eukaryota</taxon>
        <taxon>Fungi</taxon>
        <taxon>Dikarya</taxon>
        <taxon>Ascomycota</taxon>
        <taxon>Pezizomycotina</taxon>
        <taxon>Sordariomycetes</taxon>
        <taxon>Sordariomycetidae</taxon>
        <taxon>Sordariales</taxon>
        <taxon>Lasiosphaeriaceae</taxon>
        <taxon>Bombardia</taxon>
    </lineage>
</organism>
<evidence type="ECO:0000256" key="3">
    <source>
        <dbReference type="ARBA" id="ARBA00022964"/>
    </source>
</evidence>
<dbReference type="AlphaFoldDB" id="A0AA39TMJ0"/>
<name>A0AA39TMJ0_9PEZI</name>
<keyword evidence="2" id="KW-0479">Metal-binding</keyword>
<dbReference type="PANTHER" id="PTHR10869">
    <property type="entry name" value="PROLYL 4-HYDROXYLASE ALPHA SUBUNIT"/>
    <property type="match status" value="1"/>
</dbReference>
<protein>
    <recommendedName>
        <fullName evidence="8">Fe2OG dioxygenase domain-containing protein</fullName>
    </recommendedName>
</protein>
<comment type="cofactor">
    <cofactor evidence="1">
        <name>L-ascorbate</name>
        <dbReference type="ChEBI" id="CHEBI:38290"/>
    </cofactor>
</comment>
<dbReference type="GO" id="GO:0005506">
    <property type="term" value="F:iron ion binding"/>
    <property type="evidence" value="ECO:0007669"/>
    <property type="project" value="InterPro"/>
</dbReference>
<dbReference type="InterPro" id="IPR005123">
    <property type="entry name" value="Oxoglu/Fe-dep_dioxygenase_dom"/>
</dbReference>
<dbReference type="InterPro" id="IPR044862">
    <property type="entry name" value="Pro_4_hyd_alph_FE2OG_OXY"/>
</dbReference>
<dbReference type="InterPro" id="IPR045054">
    <property type="entry name" value="P4HA-like"/>
</dbReference>
<accession>A0AA39TMJ0</accession>
<sequence>MRHNVSLLGLALLVALASGSHETHDEVTEAQTPIATGNGDGNGDGDSFECKHPPYTTQIVSSSPLLVYLKGFLTPEERAHLRSASRDAFRRSAIGGGSRSAQRTSSSAYIGRDPVVHCIEERAAAFQGHDVSRAQLEPLQLVRYAPSERYNLHTDWFSDKSDADAGWKLATNGGNRISSFFSYVYVSSDTTGGGTNFPLISAPKDERWCDVVDCDEPWERGVTFRPIEGNAIFWANLYADGSGDQRTLHAGLPVTSGDKIGINIWTRQAMLAEEVRGVDEYPEV</sequence>
<evidence type="ECO:0000256" key="1">
    <source>
        <dbReference type="ARBA" id="ARBA00001961"/>
    </source>
</evidence>
<gene>
    <name evidence="9" type="ORF">B0T17DRAFT_384309</name>
</gene>
<dbReference type="PROSITE" id="PS51471">
    <property type="entry name" value="FE2OG_OXY"/>
    <property type="match status" value="1"/>
</dbReference>
<evidence type="ECO:0000256" key="4">
    <source>
        <dbReference type="ARBA" id="ARBA00023002"/>
    </source>
</evidence>
<dbReference type="Proteomes" id="UP001174934">
    <property type="component" value="Unassembled WGS sequence"/>
</dbReference>
<comment type="caution">
    <text evidence="9">The sequence shown here is derived from an EMBL/GenBank/DDBJ whole genome shotgun (WGS) entry which is preliminary data.</text>
</comment>
<dbReference type="Pfam" id="PF13640">
    <property type="entry name" value="2OG-FeII_Oxy_3"/>
    <property type="match status" value="1"/>
</dbReference>
<keyword evidence="5" id="KW-0408">Iron</keyword>
<feature type="chain" id="PRO_5041294964" description="Fe2OG dioxygenase domain-containing protein" evidence="7">
    <location>
        <begin position="20"/>
        <end position="284"/>
    </location>
</feature>
<evidence type="ECO:0000313" key="9">
    <source>
        <dbReference type="EMBL" id="KAK0612784.1"/>
    </source>
</evidence>
<feature type="signal peptide" evidence="7">
    <location>
        <begin position="1"/>
        <end position="19"/>
    </location>
</feature>
<dbReference type="EMBL" id="JAULSR010000008">
    <property type="protein sequence ID" value="KAK0612784.1"/>
    <property type="molecule type" value="Genomic_DNA"/>
</dbReference>
<keyword evidence="10" id="KW-1185">Reference proteome</keyword>
<dbReference type="PANTHER" id="PTHR10869:SF246">
    <property type="entry name" value="TRANSMEMBRANE PROLYL 4-HYDROXYLASE"/>
    <property type="match status" value="1"/>
</dbReference>
<dbReference type="GO" id="GO:0031418">
    <property type="term" value="F:L-ascorbic acid binding"/>
    <property type="evidence" value="ECO:0007669"/>
    <property type="project" value="InterPro"/>
</dbReference>
<reference evidence="9" key="1">
    <citation type="submission" date="2023-06" db="EMBL/GenBank/DDBJ databases">
        <title>Genome-scale phylogeny and comparative genomics of the fungal order Sordariales.</title>
        <authorList>
            <consortium name="Lawrence Berkeley National Laboratory"/>
            <person name="Hensen N."/>
            <person name="Bonometti L."/>
            <person name="Westerberg I."/>
            <person name="Brannstrom I.O."/>
            <person name="Guillou S."/>
            <person name="Cros-Aarteil S."/>
            <person name="Calhoun S."/>
            <person name="Haridas S."/>
            <person name="Kuo A."/>
            <person name="Mondo S."/>
            <person name="Pangilinan J."/>
            <person name="Riley R."/>
            <person name="LaButti K."/>
            <person name="Andreopoulos B."/>
            <person name="Lipzen A."/>
            <person name="Chen C."/>
            <person name="Yanf M."/>
            <person name="Daum C."/>
            <person name="Ng V."/>
            <person name="Clum A."/>
            <person name="Steindorff A."/>
            <person name="Ohm R."/>
            <person name="Martin F."/>
            <person name="Silar P."/>
            <person name="Natvig D."/>
            <person name="Lalanne C."/>
            <person name="Gautier V."/>
            <person name="Ament-velasquez S.L."/>
            <person name="Kruys A."/>
            <person name="Hutchinson M.I."/>
            <person name="Powell A.J."/>
            <person name="Barry K."/>
            <person name="Miller A.N."/>
            <person name="Grigoriev I.V."/>
            <person name="Debuchy R."/>
            <person name="Gladieux P."/>
            <person name="Thoren M.H."/>
            <person name="Johannesson H."/>
        </authorList>
    </citation>
    <scope>NUCLEOTIDE SEQUENCE</scope>
    <source>
        <strain evidence="9">SMH3391-2</strain>
    </source>
</reference>
<feature type="domain" description="Fe2OG dioxygenase" evidence="8">
    <location>
        <begin position="135"/>
        <end position="268"/>
    </location>
</feature>
<dbReference type="SMART" id="SM00702">
    <property type="entry name" value="P4Hc"/>
    <property type="match status" value="1"/>
</dbReference>
<evidence type="ECO:0000256" key="6">
    <source>
        <dbReference type="SAM" id="MobiDB-lite"/>
    </source>
</evidence>
<evidence type="ECO:0000256" key="7">
    <source>
        <dbReference type="SAM" id="SignalP"/>
    </source>
</evidence>
<evidence type="ECO:0000313" key="10">
    <source>
        <dbReference type="Proteomes" id="UP001174934"/>
    </source>
</evidence>
<evidence type="ECO:0000259" key="8">
    <source>
        <dbReference type="PROSITE" id="PS51471"/>
    </source>
</evidence>
<feature type="region of interest" description="Disordered" evidence="6">
    <location>
        <begin position="23"/>
        <end position="51"/>
    </location>
</feature>
<dbReference type="Gene3D" id="2.60.120.620">
    <property type="entry name" value="q2cbj1_9rhob like domain"/>
    <property type="match status" value="1"/>
</dbReference>